<dbReference type="FunFam" id="3.20.20.80:FF:000087">
    <property type="entry name" value="Oligo-1,6-glucosidase IMA1"/>
    <property type="match status" value="1"/>
</dbReference>
<accession>A0A2B7XTV4</accession>
<dbReference type="SUPFAM" id="SSF51445">
    <property type="entry name" value="(Trans)glycosidases"/>
    <property type="match status" value="1"/>
</dbReference>
<dbReference type="InterPro" id="IPR017853">
    <property type="entry name" value="GH"/>
</dbReference>
<dbReference type="Gene3D" id="3.90.400.10">
    <property type="entry name" value="Oligo-1,6-glucosidase, Domain 2"/>
    <property type="match status" value="1"/>
</dbReference>
<feature type="domain" description="Glycosyl hydrolase family 13 catalytic" evidence="3">
    <location>
        <begin position="28"/>
        <end position="448"/>
    </location>
</feature>
<dbReference type="PANTHER" id="PTHR10357">
    <property type="entry name" value="ALPHA-AMYLASE FAMILY MEMBER"/>
    <property type="match status" value="1"/>
</dbReference>
<keyword evidence="2" id="KW-0462">Maltose metabolism</keyword>
<sequence>MTTADNISISPKTPVVKRAWWKESSVYQIYPSSFQDSNGDGIGDIPGIISRLDYFQNLGVDIVWLSPILKSPQVDMGYDISDYYDIHAPYGTREDVDRLIEGLHERGIKYVMDLVVNHTSDQHEWFKQSRSSTENQYRNWYIWRKPKHDAEGNPEPPNNWKSYFGGSAWQLDPTTGEYYLHLFAREQPDLNWENPAVRAAVHDIIRHWLNRGVDGFRMDVINFISKHLDFPDAPITEDSSQPWQDGSMYYACGPRLHEFLGEIGLILKEYDAFSVGEMPCVFDPVEILKAVGFDRHELNMVFQFEIVDIDHGPGGKFSRRKWPLSDLKSIVSKWQTFMHTNEGWNALYLENHDQPRSISRFASQNPEHRTTAGKMLATFLGFQSGTLFIYQGQELGMVNVPETWAIDKFRDIEVLNYWKDLLDAHPNDPDLHNSTLSEIRFKSRDNARTPMQWDSSPHASFTSADSTPWISVNDDFKTWNAASQVTNPDSIFAYWKQVLRLRKEKADIFVYGDYTLIDGENENIFAYTRSFGSMTALVIANFSSSEGNIAWKVPDAVAEILESGRILVANYSDSPKVEAQDQRVIVRPLEAFVAFLDVSAV</sequence>
<protein>
    <recommendedName>
        <fullName evidence="3">Glycosyl hydrolase family 13 catalytic domain-containing protein</fullName>
    </recommendedName>
</protein>
<dbReference type="Gene3D" id="3.20.20.80">
    <property type="entry name" value="Glycosidases"/>
    <property type="match status" value="1"/>
</dbReference>
<dbReference type="OrthoDB" id="1740265at2759"/>
<comment type="caution">
    <text evidence="4">The sequence shown here is derived from an EMBL/GenBank/DDBJ whole genome shotgun (WGS) entry which is preliminary data.</text>
</comment>
<reference evidence="4 5" key="1">
    <citation type="submission" date="2017-10" db="EMBL/GenBank/DDBJ databases">
        <title>Comparative genomics in systemic dimorphic fungi from Ajellomycetaceae.</title>
        <authorList>
            <person name="Munoz J.F."/>
            <person name="Mcewen J.G."/>
            <person name="Clay O.K."/>
            <person name="Cuomo C.A."/>
        </authorList>
    </citation>
    <scope>NUCLEOTIDE SEQUENCE [LARGE SCALE GENOMIC DNA]</scope>
    <source>
        <strain evidence="4 5">UAMH7299</strain>
    </source>
</reference>
<dbReference type="SUPFAM" id="SSF51011">
    <property type="entry name" value="Glycosyl hydrolase domain"/>
    <property type="match status" value="1"/>
</dbReference>
<dbReference type="GO" id="GO:0033934">
    <property type="term" value="F:glucan 1,4-alpha-maltotriohydrolase activity"/>
    <property type="evidence" value="ECO:0007669"/>
    <property type="project" value="TreeGrafter"/>
</dbReference>
<proteinExistence type="inferred from homology"/>
<dbReference type="GO" id="GO:0000025">
    <property type="term" value="P:maltose catabolic process"/>
    <property type="evidence" value="ECO:0007669"/>
    <property type="project" value="TreeGrafter"/>
</dbReference>
<comment type="similarity">
    <text evidence="1">Belongs to the glycosyl hydrolase 13 family.</text>
</comment>
<dbReference type="STRING" id="1447883.A0A2B7XTV4"/>
<dbReference type="SMART" id="SM00642">
    <property type="entry name" value="Aamy"/>
    <property type="match status" value="1"/>
</dbReference>
<dbReference type="FunFam" id="3.90.400.10:FF:000004">
    <property type="entry name" value="Oligo-1,6-glucosidase"/>
    <property type="match status" value="1"/>
</dbReference>
<dbReference type="AlphaFoldDB" id="A0A2B7XTV4"/>
<dbReference type="InterPro" id="IPR006047">
    <property type="entry name" value="GH13_cat_dom"/>
</dbReference>
<dbReference type="Gene3D" id="2.60.40.1180">
    <property type="entry name" value="Golgi alpha-mannosidase II"/>
    <property type="match status" value="1"/>
</dbReference>
<dbReference type="GO" id="GO:0004575">
    <property type="term" value="F:sucrose alpha-glucosidase activity"/>
    <property type="evidence" value="ECO:0007669"/>
    <property type="project" value="TreeGrafter"/>
</dbReference>
<evidence type="ECO:0000313" key="5">
    <source>
        <dbReference type="Proteomes" id="UP000224634"/>
    </source>
</evidence>
<dbReference type="InterPro" id="IPR013780">
    <property type="entry name" value="Glyco_hydro_b"/>
</dbReference>
<evidence type="ECO:0000259" key="3">
    <source>
        <dbReference type="SMART" id="SM00642"/>
    </source>
</evidence>
<name>A0A2B7XTV4_POLH7</name>
<organism evidence="4 5">
    <name type="scientific">Polytolypa hystricis (strain UAMH7299)</name>
    <dbReference type="NCBI Taxonomy" id="1447883"/>
    <lineage>
        <taxon>Eukaryota</taxon>
        <taxon>Fungi</taxon>
        <taxon>Dikarya</taxon>
        <taxon>Ascomycota</taxon>
        <taxon>Pezizomycotina</taxon>
        <taxon>Eurotiomycetes</taxon>
        <taxon>Eurotiomycetidae</taxon>
        <taxon>Onygenales</taxon>
        <taxon>Onygenales incertae sedis</taxon>
        <taxon>Polytolypa</taxon>
    </lineage>
</organism>
<dbReference type="PANTHER" id="PTHR10357:SF232">
    <property type="entry name" value="GLYCOSYL HYDROLASE FAMILY 13 CATALYTIC DOMAIN-CONTAINING PROTEIN"/>
    <property type="match status" value="1"/>
</dbReference>
<gene>
    <name evidence="4" type="ORF">AJ80_06823</name>
</gene>
<dbReference type="GO" id="GO:0004556">
    <property type="term" value="F:alpha-amylase activity"/>
    <property type="evidence" value="ECO:0007669"/>
    <property type="project" value="TreeGrafter"/>
</dbReference>
<dbReference type="GO" id="GO:0004574">
    <property type="term" value="F:oligo-1,6-glucosidase activity"/>
    <property type="evidence" value="ECO:0007669"/>
    <property type="project" value="TreeGrafter"/>
</dbReference>
<dbReference type="InterPro" id="IPR045857">
    <property type="entry name" value="O16G_dom_2"/>
</dbReference>
<dbReference type="Proteomes" id="UP000224634">
    <property type="component" value="Unassembled WGS sequence"/>
</dbReference>
<dbReference type="Pfam" id="PF00128">
    <property type="entry name" value="Alpha-amylase"/>
    <property type="match status" value="1"/>
</dbReference>
<evidence type="ECO:0000256" key="1">
    <source>
        <dbReference type="ARBA" id="ARBA00008061"/>
    </source>
</evidence>
<dbReference type="GO" id="GO:0005987">
    <property type="term" value="P:sucrose catabolic process"/>
    <property type="evidence" value="ECO:0007669"/>
    <property type="project" value="TreeGrafter"/>
</dbReference>
<keyword evidence="5" id="KW-1185">Reference proteome</keyword>
<evidence type="ECO:0000313" key="4">
    <source>
        <dbReference type="EMBL" id="PGH12203.1"/>
    </source>
</evidence>
<evidence type="ECO:0000256" key="2">
    <source>
        <dbReference type="ARBA" id="ARBA00026248"/>
    </source>
</evidence>
<dbReference type="EMBL" id="PDNA01000121">
    <property type="protein sequence ID" value="PGH12203.1"/>
    <property type="molecule type" value="Genomic_DNA"/>
</dbReference>
<dbReference type="CDD" id="cd11333">
    <property type="entry name" value="AmyAc_SI_OligoGlu_DGase"/>
    <property type="match status" value="1"/>
</dbReference>